<dbReference type="GO" id="GO:0016887">
    <property type="term" value="F:ATP hydrolysis activity"/>
    <property type="evidence" value="ECO:0007669"/>
    <property type="project" value="InterPro"/>
</dbReference>
<dbReference type="InterPro" id="IPR027417">
    <property type="entry name" value="P-loop_NTPase"/>
</dbReference>
<dbReference type="GO" id="GO:0032991">
    <property type="term" value="C:protein-containing complex"/>
    <property type="evidence" value="ECO:0007669"/>
    <property type="project" value="UniProtKB-ARBA"/>
</dbReference>
<dbReference type="GO" id="GO:0005524">
    <property type="term" value="F:ATP binding"/>
    <property type="evidence" value="ECO:0007669"/>
    <property type="project" value="UniProtKB-KW"/>
</dbReference>
<dbReference type="PROSITE" id="PS50893">
    <property type="entry name" value="ABC_TRANSPORTER_2"/>
    <property type="match status" value="1"/>
</dbReference>
<feature type="domain" description="ABC transporter" evidence="9">
    <location>
        <begin position="3"/>
        <end position="237"/>
    </location>
</feature>
<keyword evidence="3" id="KW-0410">Iron transport</keyword>
<dbReference type="GO" id="GO:0015408">
    <property type="term" value="F:ABC-type ferric iron transporter activity"/>
    <property type="evidence" value="ECO:0007669"/>
    <property type="project" value="InterPro"/>
</dbReference>
<reference evidence="10 11" key="1">
    <citation type="journal article" date="2017" name="Nat. Commun.">
        <title>In situ click chemistry generation of cyclooxygenase-2 inhibitors.</title>
        <authorList>
            <person name="Bhardwaj A."/>
            <person name="Kaur J."/>
            <person name="Wuest M."/>
            <person name="Wuest F."/>
        </authorList>
    </citation>
    <scope>NUCLEOTIDE SEQUENCE [LARGE SCALE GENOMIC DNA]</scope>
    <source>
        <strain evidence="10">S2_012_000_R3_94</strain>
    </source>
</reference>
<accession>A0A533IAU8</accession>
<keyword evidence="2" id="KW-1003">Cell membrane</keyword>
<organism evidence="10 11">
    <name type="scientific">Paracoccus denitrificans</name>
    <dbReference type="NCBI Taxonomy" id="266"/>
    <lineage>
        <taxon>Bacteria</taxon>
        <taxon>Pseudomonadati</taxon>
        <taxon>Pseudomonadota</taxon>
        <taxon>Alphaproteobacteria</taxon>
        <taxon>Rhodobacterales</taxon>
        <taxon>Paracoccaceae</taxon>
        <taxon>Paracoccus</taxon>
    </lineage>
</organism>
<dbReference type="AlphaFoldDB" id="A0A533IAU8"/>
<sequence length="241" mass="26073">MTLEVQDIYKSIGETDILKGVSLSVGAGEFVALLGPSGSGKTTLLNIIAGLAHADRGRLVLDGEDITTLPAGKRHFGMVFQNYALFRHMTVADNVGFGLKVMPGGGRPSRSEIDARVAELLEMVELPDLADRFPAQLSGGQRQRVAMARALAIRPRLLLMDEPFSALDTQVRHSLRGEVRDLQRKAGVAAIMVTHDRGEAWALADRIAVMDHGRIVQFDRPEVLAENPATEAVSSLVEGLE</sequence>
<name>A0A533IAU8_PARDE</name>
<dbReference type="SUPFAM" id="SSF52540">
    <property type="entry name" value="P-loop containing nucleoside triphosphate hydrolases"/>
    <property type="match status" value="1"/>
</dbReference>
<keyword evidence="6" id="KW-0408">Iron</keyword>
<dbReference type="GO" id="GO:0005886">
    <property type="term" value="C:plasma membrane"/>
    <property type="evidence" value="ECO:0007669"/>
    <property type="project" value="UniProtKB-ARBA"/>
</dbReference>
<dbReference type="InterPro" id="IPR050093">
    <property type="entry name" value="ABC_SmlMolc_Importer"/>
</dbReference>
<dbReference type="EMBL" id="VAFL01000003">
    <property type="protein sequence ID" value="TKW67627.1"/>
    <property type="molecule type" value="Genomic_DNA"/>
</dbReference>
<dbReference type="SMART" id="SM00382">
    <property type="entry name" value="AAA"/>
    <property type="match status" value="1"/>
</dbReference>
<dbReference type="FunFam" id="3.40.50.300:FF:000133">
    <property type="entry name" value="Spermidine/putrescine import ATP-binding protein PotA"/>
    <property type="match status" value="1"/>
</dbReference>
<dbReference type="InterPro" id="IPR003593">
    <property type="entry name" value="AAA+_ATPase"/>
</dbReference>
<dbReference type="Gene3D" id="3.40.50.300">
    <property type="entry name" value="P-loop containing nucleotide triphosphate hydrolases"/>
    <property type="match status" value="1"/>
</dbReference>
<evidence type="ECO:0000313" key="11">
    <source>
        <dbReference type="Proteomes" id="UP000315344"/>
    </source>
</evidence>
<evidence type="ECO:0000256" key="4">
    <source>
        <dbReference type="ARBA" id="ARBA00022741"/>
    </source>
</evidence>
<proteinExistence type="predicted"/>
<dbReference type="PROSITE" id="PS00211">
    <property type="entry name" value="ABC_TRANSPORTER_1"/>
    <property type="match status" value="1"/>
</dbReference>
<dbReference type="Pfam" id="PF00005">
    <property type="entry name" value="ABC_tran"/>
    <property type="match status" value="1"/>
</dbReference>
<dbReference type="Proteomes" id="UP000315344">
    <property type="component" value="Unassembled WGS sequence"/>
</dbReference>
<evidence type="ECO:0000256" key="6">
    <source>
        <dbReference type="ARBA" id="ARBA00023004"/>
    </source>
</evidence>
<evidence type="ECO:0000256" key="2">
    <source>
        <dbReference type="ARBA" id="ARBA00022475"/>
    </source>
</evidence>
<dbReference type="CDD" id="cd03259">
    <property type="entry name" value="ABC_Carb_Solutes_like"/>
    <property type="match status" value="1"/>
</dbReference>
<keyword evidence="5 10" id="KW-0067">ATP-binding</keyword>
<dbReference type="InterPro" id="IPR017871">
    <property type="entry name" value="ABC_transporter-like_CS"/>
</dbReference>
<evidence type="ECO:0000256" key="7">
    <source>
        <dbReference type="ARBA" id="ARBA00023065"/>
    </source>
</evidence>
<dbReference type="InterPro" id="IPR003439">
    <property type="entry name" value="ABC_transporter-like_ATP-bd"/>
</dbReference>
<gene>
    <name evidence="10" type="ORF">DI616_04740</name>
</gene>
<comment type="caution">
    <text evidence="10">The sequence shown here is derived from an EMBL/GenBank/DDBJ whole genome shotgun (WGS) entry which is preliminary data.</text>
</comment>
<dbReference type="PANTHER" id="PTHR42781">
    <property type="entry name" value="SPERMIDINE/PUTRESCINE IMPORT ATP-BINDING PROTEIN POTA"/>
    <property type="match status" value="1"/>
</dbReference>
<protein>
    <submittedName>
        <fullName evidence="10">ABC transporter ATP-binding protein</fullName>
    </submittedName>
</protein>
<dbReference type="InterPro" id="IPR015853">
    <property type="entry name" value="ABC_transpr_FbpC"/>
</dbReference>
<keyword evidence="1" id="KW-0813">Transport</keyword>
<keyword evidence="4" id="KW-0547">Nucleotide-binding</keyword>
<evidence type="ECO:0000256" key="8">
    <source>
        <dbReference type="ARBA" id="ARBA00023136"/>
    </source>
</evidence>
<dbReference type="PANTHER" id="PTHR42781:SF4">
    <property type="entry name" value="SPERMIDINE_PUTRESCINE IMPORT ATP-BINDING PROTEIN POTA"/>
    <property type="match status" value="1"/>
</dbReference>
<keyword evidence="7" id="KW-0406">Ion transport</keyword>
<keyword evidence="8" id="KW-0472">Membrane</keyword>
<evidence type="ECO:0000256" key="5">
    <source>
        <dbReference type="ARBA" id="ARBA00022840"/>
    </source>
</evidence>
<evidence type="ECO:0000256" key="1">
    <source>
        <dbReference type="ARBA" id="ARBA00022448"/>
    </source>
</evidence>
<dbReference type="GO" id="GO:0015847">
    <property type="term" value="P:putrescine transport"/>
    <property type="evidence" value="ECO:0007669"/>
    <property type="project" value="UniProtKB-ARBA"/>
</dbReference>
<evidence type="ECO:0000256" key="3">
    <source>
        <dbReference type="ARBA" id="ARBA00022496"/>
    </source>
</evidence>
<evidence type="ECO:0000313" key="10">
    <source>
        <dbReference type="EMBL" id="TKW67627.1"/>
    </source>
</evidence>
<evidence type="ECO:0000259" key="9">
    <source>
        <dbReference type="PROSITE" id="PS50893"/>
    </source>
</evidence>